<dbReference type="SUPFAM" id="SSF50494">
    <property type="entry name" value="Trypsin-like serine proteases"/>
    <property type="match status" value="1"/>
</dbReference>
<dbReference type="InterPro" id="IPR009003">
    <property type="entry name" value="Peptidase_S1_PA"/>
</dbReference>
<sequence length="247" mass="26871">MNETASRKFVVALAIIATPFALGAFILAWSPSNQFHLSDPKYDGYAQPRSSGDLVAKTQESTVTVYCEIAKNDLKMGTAWAIELENGMDEKNPTTLITNHHVVEECLNGKGKLTVAELFKKEVSATVVKWDEENDLAVLATSLDLKPLALSQAEPWPGYWVMVLGSADGYEGSVSFGSVLNSTDTEIFITANTSTGNSGGPLIDNEGNVIGTTSWGHKKQQYNGAMSLNAMCAKILECDGEYYWERD</sequence>
<evidence type="ECO:0000313" key="2">
    <source>
        <dbReference type="EMBL" id="CAB4578607.1"/>
    </source>
</evidence>
<proteinExistence type="predicted"/>
<dbReference type="AlphaFoldDB" id="A0A6J6ERG7"/>
<evidence type="ECO:0000256" key="1">
    <source>
        <dbReference type="SAM" id="Phobius"/>
    </source>
</evidence>
<dbReference type="Gene3D" id="2.40.10.10">
    <property type="entry name" value="Trypsin-like serine proteases"/>
    <property type="match status" value="2"/>
</dbReference>
<dbReference type="GO" id="GO:0006508">
    <property type="term" value="P:proteolysis"/>
    <property type="evidence" value="ECO:0007669"/>
    <property type="project" value="InterPro"/>
</dbReference>
<dbReference type="InterPro" id="IPR043504">
    <property type="entry name" value="Peptidase_S1_PA_chymotrypsin"/>
</dbReference>
<dbReference type="PANTHER" id="PTHR43019">
    <property type="entry name" value="SERINE ENDOPROTEASE DEGS"/>
    <property type="match status" value="1"/>
</dbReference>
<dbReference type="PANTHER" id="PTHR43019:SF23">
    <property type="entry name" value="PROTEASE DO-LIKE 5, CHLOROPLASTIC"/>
    <property type="match status" value="1"/>
</dbReference>
<dbReference type="Pfam" id="PF13365">
    <property type="entry name" value="Trypsin_2"/>
    <property type="match status" value="1"/>
</dbReference>
<dbReference type="InterPro" id="IPR001940">
    <property type="entry name" value="Peptidase_S1C"/>
</dbReference>
<accession>A0A6J6ERG7</accession>
<keyword evidence="1" id="KW-0472">Membrane</keyword>
<organism evidence="2">
    <name type="scientific">freshwater metagenome</name>
    <dbReference type="NCBI Taxonomy" id="449393"/>
    <lineage>
        <taxon>unclassified sequences</taxon>
        <taxon>metagenomes</taxon>
        <taxon>ecological metagenomes</taxon>
    </lineage>
</organism>
<dbReference type="PRINTS" id="PR00834">
    <property type="entry name" value="PROTEASES2C"/>
</dbReference>
<keyword evidence="1" id="KW-0812">Transmembrane</keyword>
<keyword evidence="1" id="KW-1133">Transmembrane helix</keyword>
<gene>
    <name evidence="2" type="ORF">UFOPK1683_01111</name>
</gene>
<protein>
    <submittedName>
        <fullName evidence="2">Unannotated protein</fullName>
    </submittedName>
</protein>
<feature type="transmembrane region" description="Helical" evidence="1">
    <location>
        <begin position="9"/>
        <end position="29"/>
    </location>
</feature>
<name>A0A6J6ERG7_9ZZZZ</name>
<reference evidence="2" key="1">
    <citation type="submission" date="2020-05" db="EMBL/GenBank/DDBJ databases">
        <authorList>
            <person name="Chiriac C."/>
            <person name="Salcher M."/>
            <person name="Ghai R."/>
            <person name="Kavagutti S V."/>
        </authorList>
    </citation>
    <scope>NUCLEOTIDE SEQUENCE</scope>
</reference>
<dbReference type="GO" id="GO:0004252">
    <property type="term" value="F:serine-type endopeptidase activity"/>
    <property type="evidence" value="ECO:0007669"/>
    <property type="project" value="InterPro"/>
</dbReference>
<dbReference type="EMBL" id="CAEZTL010000159">
    <property type="protein sequence ID" value="CAB4578607.1"/>
    <property type="molecule type" value="Genomic_DNA"/>
</dbReference>